<reference evidence="3 4" key="1">
    <citation type="submission" date="2021-03" db="EMBL/GenBank/DDBJ databases">
        <title>Complete genome of Parasphingorhabdus_sp.JHSY0214.</title>
        <authorList>
            <person name="Yoo J.H."/>
            <person name="Bae J.W."/>
        </authorList>
    </citation>
    <scope>NUCLEOTIDE SEQUENCE [LARGE SCALE GENOMIC DNA]</scope>
    <source>
        <strain evidence="3 4">JHSY0214</strain>
    </source>
</reference>
<evidence type="ECO:0008006" key="5">
    <source>
        <dbReference type="Google" id="ProtNLM"/>
    </source>
</evidence>
<keyword evidence="4" id="KW-1185">Reference proteome</keyword>
<organism evidence="3 4">
    <name type="scientific">Parasphingorhabdus cellanae</name>
    <dbReference type="NCBI Taxonomy" id="2806553"/>
    <lineage>
        <taxon>Bacteria</taxon>
        <taxon>Pseudomonadati</taxon>
        <taxon>Pseudomonadota</taxon>
        <taxon>Alphaproteobacteria</taxon>
        <taxon>Sphingomonadales</taxon>
        <taxon>Sphingomonadaceae</taxon>
        <taxon>Parasphingorhabdus</taxon>
    </lineage>
</organism>
<dbReference type="RefSeq" id="WP_207988893.1">
    <property type="nucleotide sequence ID" value="NZ_CP071794.1"/>
</dbReference>
<proteinExistence type="predicted"/>
<dbReference type="EMBL" id="CP071794">
    <property type="protein sequence ID" value="QTD56859.1"/>
    <property type="molecule type" value="Genomic_DNA"/>
</dbReference>
<feature type="region of interest" description="Disordered" evidence="1">
    <location>
        <begin position="22"/>
        <end position="112"/>
    </location>
</feature>
<feature type="signal peptide" evidence="2">
    <location>
        <begin position="1"/>
        <end position="19"/>
    </location>
</feature>
<gene>
    <name evidence="3" type="ORF">J4G78_04595</name>
</gene>
<evidence type="ECO:0000256" key="1">
    <source>
        <dbReference type="SAM" id="MobiDB-lite"/>
    </source>
</evidence>
<sequence length="112" mass="11218">MKHLLKPALILTPAIFALAACDAPPADDPAADGLEDGTGMEASPMEEPVDTAPMDDTMPADGGLEGGAAPADEVMPEASEAIPPVGEDGTTDDAAESSTDSSMSEGETETSE</sequence>
<evidence type="ECO:0000256" key="2">
    <source>
        <dbReference type="SAM" id="SignalP"/>
    </source>
</evidence>
<evidence type="ECO:0000313" key="3">
    <source>
        <dbReference type="EMBL" id="QTD56859.1"/>
    </source>
</evidence>
<dbReference type="PROSITE" id="PS51257">
    <property type="entry name" value="PROKAR_LIPOPROTEIN"/>
    <property type="match status" value="1"/>
</dbReference>
<name>A0ABX7T5I9_9SPHN</name>
<keyword evidence="2" id="KW-0732">Signal</keyword>
<dbReference type="Proteomes" id="UP000663923">
    <property type="component" value="Chromosome"/>
</dbReference>
<feature type="compositionally biased region" description="Low complexity" evidence="1">
    <location>
        <begin position="96"/>
        <end position="105"/>
    </location>
</feature>
<feature type="chain" id="PRO_5046286867" description="Lipoprotein" evidence="2">
    <location>
        <begin position="20"/>
        <end position="112"/>
    </location>
</feature>
<protein>
    <recommendedName>
        <fullName evidence="5">Lipoprotein</fullName>
    </recommendedName>
</protein>
<evidence type="ECO:0000313" key="4">
    <source>
        <dbReference type="Proteomes" id="UP000663923"/>
    </source>
</evidence>
<accession>A0ABX7T5I9</accession>